<dbReference type="InterPro" id="IPR035965">
    <property type="entry name" value="PAS-like_dom_sf"/>
</dbReference>
<dbReference type="InterPro" id="IPR007891">
    <property type="entry name" value="CHASE3"/>
</dbReference>
<dbReference type="InterPro" id="IPR000014">
    <property type="entry name" value="PAS"/>
</dbReference>
<dbReference type="InterPro" id="IPR036097">
    <property type="entry name" value="HisK_dim/P_sf"/>
</dbReference>
<accession>A0ABR8UIA5</accession>
<evidence type="ECO:0000256" key="1">
    <source>
        <dbReference type="ARBA" id="ARBA00000085"/>
    </source>
</evidence>
<dbReference type="SMART" id="SM00387">
    <property type="entry name" value="HATPase_c"/>
    <property type="match status" value="1"/>
</dbReference>
<dbReference type="Proteomes" id="UP000647183">
    <property type="component" value="Unassembled WGS sequence"/>
</dbReference>
<evidence type="ECO:0000256" key="7">
    <source>
        <dbReference type="SAM" id="Phobius"/>
    </source>
</evidence>
<dbReference type="InterPro" id="IPR003661">
    <property type="entry name" value="HisK_dim/P_dom"/>
</dbReference>
<dbReference type="PANTHER" id="PTHR42878:SF15">
    <property type="entry name" value="BACTERIOPHYTOCHROME"/>
    <property type="match status" value="1"/>
</dbReference>
<dbReference type="Pfam" id="PF00512">
    <property type="entry name" value="HisKA"/>
    <property type="match status" value="1"/>
</dbReference>
<dbReference type="RefSeq" id="WP_191728947.1">
    <property type="nucleotide sequence ID" value="NZ_JACSQJ010000002.1"/>
</dbReference>
<dbReference type="NCBIfam" id="TIGR00229">
    <property type="entry name" value="sensory_box"/>
    <property type="match status" value="1"/>
</dbReference>
<dbReference type="InterPro" id="IPR036890">
    <property type="entry name" value="HATPase_C_sf"/>
</dbReference>
<evidence type="ECO:0000313" key="9">
    <source>
        <dbReference type="EMBL" id="MBD7987747.1"/>
    </source>
</evidence>
<dbReference type="PRINTS" id="PR00344">
    <property type="entry name" value="BCTRLSENSOR"/>
</dbReference>
<evidence type="ECO:0000313" key="10">
    <source>
        <dbReference type="Proteomes" id="UP000647183"/>
    </source>
</evidence>
<feature type="domain" description="Histidine kinase" evidence="8">
    <location>
        <begin position="371"/>
        <end position="590"/>
    </location>
</feature>
<dbReference type="SMART" id="SM00388">
    <property type="entry name" value="HisKA"/>
    <property type="match status" value="1"/>
</dbReference>
<name>A0ABR8UIA5_9GAMM</name>
<gene>
    <name evidence="9" type="ORF">H9645_06850</name>
</gene>
<dbReference type="Gene3D" id="3.30.565.10">
    <property type="entry name" value="Histidine kinase-like ATPase, C-terminal domain"/>
    <property type="match status" value="1"/>
</dbReference>
<dbReference type="Gene3D" id="3.30.450.20">
    <property type="entry name" value="PAS domain"/>
    <property type="match status" value="1"/>
</dbReference>
<keyword evidence="4" id="KW-0808">Transferase</keyword>
<dbReference type="InterPro" id="IPR005467">
    <property type="entry name" value="His_kinase_dom"/>
</dbReference>
<evidence type="ECO:0000256" key="2">
    <source>
        <dbReference type="ARBA" id="ARBA00012438"/>
    </source>
</evidence>
<dbReference type="SUPFAM" id="SSF47384">
    <property type="entry name" value="Homodimeric domain of signal transducing histidine kinase"/>
    <property type="match status" value="1"/>
</dbReference>
<keyword evidence="5" id="KW-0418">Kinase</keyword>
<reference evidence="9 10" key="1">
    <citation type="submission" date="2020-08" db="EMBL/GenBank/DDBJ databases">
        <title>A Genomic Blueprint of the Chicken Gut Microbiome.</title>
        <authorList>
            <person name="Gilroy R."/>
            <person name="Ravi A."/>
            <person name="Getino M."/>
            <person name="Pursley I."/>
            <person name="Horton D.L."/>
            <person name="Alikhan N.-F."/>
            <person name="Baker D."/>
            <person name="Gharbi K."/>
            <person name="Hall N."/>
            <person name="Watson M."/>
            <person name="Adriaenssens E.M."/>
            <person name="Foster-Nyarko E."/>
            <person name="Jarju S."/>
            <person name="Secka A."/>
            <person name="Antonio M."/>
            <person name="Oren A."/>
            <person name="Chaudhuri R."/>
            <person name="La Ragione R.M."/>
            <person name="Hildebrand F."/>
            <person name="Pallen M.J."/>
        </authorList>
    </citation>
    <scope>NUCLEOTIDE SEQUENCE [LARGE SCALE GENOMIC DNA]</scope>
    <source>
        <strain evidence="9 10">Sa2BVA3</strain>
    </source>
</reference>
<dbReference type="EMBL" id="JACSQJ010000002">
    <property type="protein sequence ID" value="MBD7987747.1"/>
    <property type="molecule type" value="Genomic_DNA"/>
</dbReference>
<keyword evidence="10" id="KW-1185">Reference proteome</keyword>
<protein>
    <recommendedName>
        <fullName evidence="2">histidine kinase</fullName>
        <ecNumber evidence="2">2.7.13.3</ecNumber>
    </recommendedName>
</protein>
<dbReference type="InterPro" id="IPR050351">
    <property type="entry name" value="BphY/WalK/GraS-like"/>
</dbReference>
<feature type="transmembrane region" description="Helical" evidence="7">
    <location>
        <begin position="12"/>
        <end position="32"/>
    </location>
</feature>
<dbReference type="InterPro" id="IPR004358">
    <property type="entry name" value="Sig_transdc_His_kin-like_C"/>
</dbReference>
<dbReference type="SUPFAM" id="SSF55874">
    <property type="entry name" value="ATPase domain of HSP90 chaperone/DNA topoisomerase II/histidine kinase"/>
    <property type="match status" value="1"/>
</dbReference>
<dbReference type="PROSITE" id="PS50109">
    <property type="entry name" value="HIS_KIN"/>
    <property type="match status" value="1"/>
</dbReference>
<dbReference type="InterPro" id="IPR003594">
    <property type="entry name" value="HATPase_dom"/>
</dbReference>
<comment type="catalytic activity">
    <reaction evidence="1">
        <text>ATP + protein L-histidine = ADP + protein N-phospho-L-histidine.</text>
        <dbReference type="EC" id="2.7.13.3"/>
    </reaction>
</comment>
<keyword evidence="3" id="KW-0597">Phosphoprotein</keyword>
<evidence type="ECO:0000256" key="4">
    <source>
        <dbReference type="ARBA" id="ARBA00022679"/>
    </source>
</evidence>
<keyword evidence="6 7" id="KW-0472">Membrane</keyword>
<evidence type="ECO:0000256" key="3">
    <source>
        <dbReference type="ARBA" id="ARBA00022553"/>
    </source>
</evidence>
<dbReference type="Gene3D" id="1.10.287.130">
    <property type="match status" value="1"/>
</dbReference>
<keyword evidence="7" id="KW-0812">Transmembrane</keyword>
<dbReference type="CDD" id="cd00082">
    <property type="entry name" value="HisKA"/>
    <property type="match status" value="1"/>
</dbReference>
<evidence type="ECO:0000256" key="5">
    <source>
        <dbReference type="ARBA" id="ARBA00022777"/>
    </source>
</evidence>
<evidence type="ECO:0000259" key="8">
    <source>
        <dbReference type="PROSITE" id="PS50109"/>
    </source>
</evidence>
<comment type="caution">
    <text evidence="9">The sequence shown here is derived from an EMBL/GenBank/DDBJ whole genome shotgun (WGS) entry which is preliminary data.</text>
</comment>
<dbReference type="EC" id="2.7.13.3" evidence="2"/>
<keyword evidence="7" id="KW-1133">Transmembrane helix</keyword>
<dbReference type="SUPFAM" id="SSF55785">
    <property type="entry name" value="PYP-like sensor domain (PAS domain)"/>
    <property type="match status" value="1"/>
</dbReference>
<sequence>MPVASFQFNPRLRIPLLFAAILLIVVIPFLLLRAAEDRIRASEALVAHTLEVEATVQLLNAAVRNIEAATLERALGARAPILEERLDYSSTVIRPTLDRLEELTRDAPEQQVRVGILRQSITQRIDQVGRLLRADGGIDGDELQRLAEHFPVQEPIAAMVKAERELLAERMETAAAARRQSNWLSFGTLAAQILLLVGLATLAIRDADRRSRAEAESQRANRRSAAVLDTVREPIVLVDGALGIVMHNAAFSELFGIAGSARGRNLADVGNGAWSDEETLRRLRDVGSRGRELWDFELVQKTADGLERTMLVNARLMELPDSEESVTLVTASDVSLQKASEAHIRDLNRQLAGKIDQVSDVNRELEAFSYSVSHDLRAPLRHIAGFADKLRRHLGDGIDDKGEHYLTVIGGSARRMSELIDDLLVYSRLGRSALRLQAVDMQSLVEETRAMLDSTVAADAPGHHVQWTIGAMPVLVADENMLRQLWGNLMGNAVKYSMKSEPARVTVEHARDEAGDHVFTVRDNGAGFDMAYAGKLFGVFQRLHSPSEFSGTGIGLASAKRVVTRHNGRIWAEAEPGNGATFHFTLPANLDLSTGKSTA</sequence>
<evidence type="ECO:0000256" key="6">
    <source>
        <dbReference type="ARBA" id="ARBA00023136"/>
    </source>
</evidence>
<feature type="transmembrane region" description="Helical" evidence="7">
    <location>
        <begin position="183"/>
        <end position="204"/>
    </location>
</feature>
<proteinExistence type="predicted"/>
<organism evidence="9 10">
    <name type="scientific">Luteimonas colneyensis</name>
    <dbReference type="NCBI Taxonomy" id="2762230"/>
    <lineage>
        <taxon>Bacteria</taxon>
        <taxon>Pseudomonadati</taxon>
        <taxon>Pseudomonadota</taxon>
        <taxon>Gammaproteobacteria</taxon>
        <taxon>Lysobacterales</taxon>
        <taxon>Lysobacteraceae</taxon>
        <taxon>Luteimonas</taxon>
    </lineage>
</organism>
<dbReference type="Pfam" id="PF02518">
    <property type="entry name" value="HATPase_c"/>
    <property type="match status" value="1"/>
</dbReference>
<dbReference type="PANTHER" id="PTHR42878">
    <property type="entry name" value="TWO-COMPONENT HISTIDINE KINASE"/>
    <property type="match status" value="1"/>
</dbReference>
<dbReference type="Pfam" id="PF13188">
    <property type="entry name" value="PAS_8"/>
    <property type="match status" value="1"/>
</dbReference>
<dbReference type="Pfam" id="PF05227">
    <property type="entry name" value="CHASE3"/>
    <property type="match status" value="1"/>
</dbReference>